<evidence type="ECO:0000256" key="1">
    <source>
        <dbReference type="SAM" id="MobiDB-lite"/>
    </source>
</evidence>
<dbReference type="OMA" id="TTNICVR"/>
<feature type="domain" description="Kazal-like" evidence="3">
    <location>
        <begin position="146"/>
        <end position="215"/>
    </location>
</feature>
<feature type="chain" id="PRO_5005535081" description="Kazal-like domain-containing protein" evidence="2">
    <location>
        <begin position="24"/>
        <end position="1417"/>
    </location>
</feature>
<evidence type="ECO:0000313" key="4">
    <source>
        <dbReference type="EMBL" id="KNC23625.1"/>
    </source>
</evidence>
<keyword evidence="2" id="KW-0732">Signal</keyword>
<name>A0A0L0BU71_LUCCU</name>
<keyword evidence="5" id="KW-1185">Reference proteome</keyword>
<dbReference type="Gene3D" id="3.30.60.30">
    <property type="match status" value="14"/>
</dbReference>
<evidence type="ECO:0000256" key="2">
    <source>
        <dbReference type="SAM" id="SignalP"/>
    </source>
</evidence>
<gene>
    <name evidence="4" type="ORF">FF38_00968</name>
</gene>
<protein>
    <recommendedName>
        <fullName evidence="3">Kazal-like domain-containing protein</fullName>
    </recommendedName>
</protein>
<comment type="caution">
    <text evidence="4">The sequence shown here is derived from an EMBL/GenBank/DDBJ whole genome shotgun (WGS) entry which is preliminary data.</text>
</comment>
<dbReference type="InterPro" id="IPR002350">
    <property type="entry name" value="Kazal_dom"/>
</dbReference>
<reference evidence="4 5" key="1">
    <citation type="journal article" date="2015" name="Nat. Commun.">
        <title>Lucilia cuprina genome unlocks parasitic fly biology to underpin future interventions.</title>
        <authorList>
            <person name="Anstead C.A."/>
            <person name="Korhonen P.K."/>
            <person name="Young N.D."/>
            <person name="Hall R.S."/>
            <person name="Jex A.R."/>
            <person name="Murali S.C."/>
            <person name="Hughes D.S."/>
            <person name="Lee S.F."/>
            <person name="Perry T."/>
            <person name="Stroehlein A.J."/>
            <person name="Ansell B.R."/>
            <person name="Breugelmans B."/>
            <person name="Hofmann A."/>
            <person name="Qu J."/>
            <person name="Dugan S."/>
            <person name="Lee S.L."/>
            <person name="Chao H."/>
            <person name="Dinh H."/>
            <person name="Han Y."/>
            <person name="Doddapaneni H.V."/>
            <person name="Worley K.C."/>
            <person name="Muzny D.M."/>
            <person name="Ioannidis P."/>
            <person name="Waterhouse R.M."/>
            <person name="Zdobnov E.M."/>
            <person name="James P.J."/>
            <person name="Bagnall N.H."/>
            <person name="Kotze A.C."/>
            <person name="Gibbs R.A."/>
            <person name="Richards S."/>
            <person name="Batterham P."/>
            <person name="Gasser R.B."/>
        </authorList>
    </citation>
    <scope>NUCLEOTIDE SEQUENCE [LARGE SCALE GENOMIC DNA]</scope>
    <source>
        <strain evidence="4 5">LS</strain>
        <tissue evidence="4">Full body</tissue>
    </source>
</reference>
<proteinExistence type="predicted"/>
<evidence type="ECO:0000313" key="5">
    <source>
        <dbReference type="Proteomes" id="UP000037069"/>
    </source>
</evidence>
<feature type="signal peptide" evidence="2">
    <location>
        <begin position="1"/>
        <end position="23"/>
    </location>
</feature>
<sequence length="1417" mass="158858">MQIFYVFTLVLVVLASFYPLSSAQQSCNLSNCSRANVEICTTNGRQCRRFSNECSLVSANCNATLATVWNQTDTIQCSNLSANATGACSCPALRTCSNQTTATGICVHRDGHTCRLFRTECDLVRARCNREVWRNIDIMQCRGFSFNQTRTCTCPKSLLCSRNETQLCVATSANNCRLYGNECDLEGDRCQGQRLTDVNNLHCQRFEVGANGTCTCPNLLNCQRNVTDICVRNAANRCQLMTSQCDLELQRCRGTSLINTLAVQCRNIRSGETGDCACPSLVTCSANRTNICVRTRVGCRIKTNECELERSRCLGEVVTPIAQIQCRNLTPGAGGPCACPRLETCSRNVTNICIRSESGCMLLSSECDLEQARCEGRNFTIVDAIQCANFTANQLRICSCPNMGICSANSPNLCVTLSSSQCRLMPNRCELEKARCQGEALNITSPLQCRGLRLNVTSNCFCPRLTSCSRNTTNICVRENSNACTLMRNECELEEAICEGRDITRVDNIHCRNLTSNVRGTCYCPNLATCNRNSPSICVINATQCLLVRNECELEQAKCEGNNLITTHAAQCLNFGINQQSNCSCPNLLTCSQNSTRICIRTRAGCKLLATQCELEEARCRGEALRTMDPIYCQGFRNQEERECFCSNLETCSRNTTNICVRNSPTNCTLLRNACDLEEARCRGQALTIVQNLQCRNFTFNTSRTCMCPNLFNCSTNATSICVKLRTGCKLLRNQCELENERCQGSVQTMSPLHCLGFTIGQTRQCSCPQLKTCSRSDANICVKTGTGCRIMRNECELEQLRCMGQDLRVLPAIQCKRLQAGTEGPCACNNWLNCERNSSSVCINTRLGCRLLQNQCDLEERRCRGEVFNVTTTLQCQGFLPGQLRNCACPDLKTCSRNNSTMTCVRNQSNCKLVANSCDLEMAKCRGERWCTADLEECKNFTIGQQATCSCPRLQTCSRENTTNVCVNLRGACRLMRNQCELEKARCKGQAWRPTDSIQCQNYRPNEWRWCACPRLLNCCNRLLPFCVKGPNGCKIMGTDCELQMARCRGEVWSRTDDLQCKGLELGQRAQTCRCPKLETCQQTSITNTSTQVCVRNIKGCKLLRNDCELERSLCSGEVWQPVDNLQCLNFPLHSTRSCRCPALDTCSNTTRVCAKTLQNQCYNFRSECDLRWAECEGKQLSLTVPQRCDGIRLDDYDECKCPESLNCNRRQRVCARRGTQCRLFRSDCDFRTSSCRDETWRRTSLGNCCDFQVNDVKNCTTALNPAICGEASHNRCRLFASRCDFNRENSKSNNEWSLVERSNCRCLRSGRTGRCTRRFVCKPPTPRTRRVCGRHGLTHQMFESQCHLRLHNYQRCTNMSVRPSSGWLAVRVNLVRKPFPPQSLLQHKIGSTASNSSSSLHNLQPQLPKSAPIAQ</sequence>
<dbReference type="EMBL" id="JRES01001325">
    <property type="protein sequence ID" value="KNC23625.1"/>
    <property type="molecule type" value="Genomic_DNA"/>
</dbReference>
<accession>A0A0L0BU71</accession>
<evidence type="ECO:0000259" key="3">
    <source>
        <dbReference type="PROSITE" id="PS51465"/>
    </source>
</evidence>
<dbReference type="OrthoDB" id="8037742at2759"/>
<feature type="region of interest" description="Disordered" evidence="1">
    <location>
        <begin position="1393"/>
        <end position="1417"/>
    </location>
</feature>
<dbReference type="Proteomes" id="UP000037069">
    <property type="component" value="Unassembled WGS sequence"/>
</dbReference>
<organism evidence="4 5">
    <name type="scientific">Lucilia cuprina</name>
    <name type="common">Green bottle fly</name>
    <name type="synonym">Australian sheep blowfly</name>
    <dbReference type="NCBI Taxonomy" id="7375"/>
    <lineage>
        <taxon>Eukaryota</taxon>
        <taxon>Metazoa</taxon>
        <taxon>Ecdysozoa</taxon>
        <taxon>Arthropoda</taxon>
        <taxon>Hexapoda</taxon>
        <taxon>Insecta</taxon>
        <taxon>Pterygota</taxon>
        <taxon>Neoptera</taxon>
        <taxon>Endopterygota</taxon>
        <taxon>Diptera</taxon>
        <taxon>Brachycera</taxon>
        <taxon>Muscomorpha</taxon>
        <taxon>Oestroidea</taxon>
        <taxon>Calliphoridae</taxon>
        <taxon>Luciliinae</taxon>
        <taxon>Lucilia</taxon>
    </lineage>
</organism>
<dbReference type="PROSITE" id="PS51465">
    <property type="entry name" value="KAZAL_2"/>
    <property type="match status" value="1"/>
</dbReference>